<name>A0A6N3T5Y5_9PROT</name>
<evidence type="ECO:0000313" key="2">
    <source>
        <dbReference type="EMBL" id="GEN04273.1"/>
    </source>
</evidence>
<dbReference type="EMBL" id="BJXQ01000015">
    <property type="protein sequence ID" value="GEN04273.1"/>
    <property type="molecule type" value="Genomic_DNA"/>
</dbReference>
<evidence type="ECO:0000313" key="4">
    <source>
        <dbReference type="Proteomes" id="UP000321104"/>
    </source>
</evidence>
<organism evidence="2 4">
    <name type="scientific">Acetobacter indonesiensis</name>
    <dbReference type="NCBI Taxonomy" id="104101"/>
    <lineage>
        <taxon>Bacteria</taxon>
        <taxon>Pseudomonadati</taxon>
        <taxon>Pseudomonadota</taxon>
        <taxon>Alphaproteobacteria</taxon>
        <taxon>Acetobacterales</taxon>
        <taxon>Acetobacteraceae</taxon>
        <taxon>Acetobacter</taxon>
    </lineage>
</organism>
<dbReference type="EMBL" id="BAMW01000061">
    <property type="protein sequence ID" value="GAN64383.1"/>
    <property type="molecule type" value="Genomic_DNA"/>
</dbReference>
<dbReference type="AlphaFoldDB" id="A0A6N3T5Y5"/>
<keyword evidence="3" id="KW-1185">Reference proteome</keyword>
<evidence type="ECO:0000313" key="1">
    <source>
        <dbReference type="EMBL" id="GAN64383.1"/>
    </source>
</evidence>
<sequence length="67" mass="7488">MIGFFRFTPSIRILPALSEGSARNRFGLLLQDTEKAHWLVSLTGSNTASRTINHDIVTTTTKSHFLL</sequence>
<evidence type="ECO:0000313" key="3">
    <source>
        <dbReference type="Proteomes" id="UP000032673"/>
    </source>
</evidence>
<protein>
    <submittedName>
        <fullName evidence="2">Uncharacterized protein</fullName>
    </submittedName>
</protein>
<dbReference type="Proteomes" id="UP000321104">
    <property type="component" value="Unassembled WGS sequence"/>
</dbReference>
<reference evidence="2 4" key="2">
    <citation type="submission" date="2019-07" db="EMBL/GenBank/DDBJ databases">
        <title>Whole genome shotgun sequence of Acetobacter indonesiensis NBRC 16471.</title>
        <authorList>
            <person name="Hosoyama A."/>
            <person name="Uohara A."/>
            <person name="Ohji S."/>
            <person name="Ichikawa N."/>
        </authorList>
    </citation>
    <scope>NUCLEOTIDE SEQUENCE [LARGE SCALE GENOMIC DNA]</scope>
    <source>
        <strain evidence="2 4">NBRC 16471</strain>
    </source>
</reference>
<reference evidence="1 3" key="1">
    <citation type="submission" date="2012-11" db="EMBL/GenBank/DDBJ databases">
        <title>Whole genome sequence of Acetobacter indonesiensis 5H-1.</title>
        <authorList>
            <person name="Azuma Y."/>
            <person name="Higashiura N."/>
            <person name="Hirakawa H."/>
            <person name="Matsushita K."/>
        </authorList>
    </citation>
    <scope>NUCLEOTIDE SEQUENCE [LARGE SCALE GENOMIC DNA]</scope>
    <source>
        <strain evidence="1 3">5H-1</strain>
    </source>
</reference>
<dbReference type="RefSeq" id="WP_143217114.1">
    <property type="nucleotide sequence ID" value="NZ_BAMW01000061.1"/>
</dbReference>
<accession>A0A6N3T5Y5</accession>
<dbReference type="Proteomes" id="UP000032673">
    <property type="component" value="Unassembled WGS sequence"/>
</dbReference>
<comment type="caution">
    <text evidence="2">The sequence shown here is derived from an EMBL/GenBank/DDBJ whole genome shotgun (WGS) entry which is preliminary data.</text>
</comment>
<gene>
    <name evidence="1" type="ORF">Abin_064_003</name>
    <name evidence="2" type="ORF">AIN02nite_22980</name>
</gene>
<proteinExistence type="predicted"/>